<dbReference type="Pfam" id="PF07799">
    <property type="entry name" value="DUF1643"/>
    <property type="match status" value="1"/>
</dbReference>
<organism evidence="1 2">
    <name type="scientific">Jeotgalibacillus soli</name>
    <dbReference type="NCBI Taxonomy" id="889306"/>
    <lineage>
        <taxon>Bacteria</taxon>
        <taxon>Bacillati</taxon>
        <taxon>Bacillota</taxon>
        <taxon>Bacilli</taxon>
        <taxon>Bacillales</taxon>
        <taxon>Caryophanaceae</taxon>
        <taxon>Jeotgalibacillus</taxon>
    </lineage>
</organism>
<protein>
    <recommendedName>
        <fullName evidence="3">DUF1643 domain-containing protein</fullName>
    </recommendedName>
</protein>
<keyword evidence="2" id="KW-1185">Reference proteome</keyword>
<proteinExistence type="predicted"/>
<dbReference type="PATRIC" id="fig|889306.3.peg.3064"/>
<dbReference type="AlphaFoldDB" id="A0A0C2VNF2"/>
<dbReference type="Proteomes" id="UP000031938">
    <property type="component" value="Unassembled WGS sequence"/>
</dbReference>
<accession>A0A0C2VNF2</accession>
<comment type="caution">
    <text evidence="1">The sequence shown here is derived from an EMBL/GenBank/DDBJ whole genome shotgun (WGS) entry which is preliminary data.</text>
</comment>
<gene>
    <name evidence="1" type="ORF">KP78_30520</name>
</gene>
<evidence type="ECO:0008006" key="3">
    <source>
        <dbReference type="Google" id="ProtNLM"/>
    </source>
</evidence>
<dbReference type="EMBL" id="JXRP01000018">
    <property type="protein sequence ID" value="KIL45508.1"/>
    <property type="molecule type" value="Genomic_DNA"/>
</dbReference>
<name>A0A0C2VNF2_9BACL</name>
<dbReference type="InterPro" id="IPR012441">
    <property type="entry name" value="DUF1643"/>
</dbReference>
<dbReference type="OrthoDB" id="9807577at2"/>
<reference evidence="1 2" key="1">
    <citation type="submission" date="2015-01" db="EMBL/GenBank/DDBJ databases">
        <title>Genome sequencing of Jeotgalibacillus soli.</title>
        <authorList>
            <person name="Goh K.M."/>
            <person name="Chan K.-G."/>
            <person name="Yaakop A.S."/>
            <person name="Ee R."/>
            <person name="Gan H.M."/>
            <person name="Chan C.S."/>
        </authorList>
    </citation>
    <scope>NUCLEOTIDE SEQUENCE [LARGE SCALE GENOMIC DNA]</scope>
    <source>
        <strain evidence="1 2">P9</strain>
    </source>
</reference>
<dbReference type="RefSeq" id="WP_041089872.1">
    <property type="nucleotide sequence ID" value="NZ_JXRP01000018.1"/>
</dbReference>
<sequence length="182" mass="21103">MREYVLSLGNFKTLESEKGIAVTSTDETKRYFYQEGNPAHFLLMFNASTIDGNDRTVDYVREFNPNFGIINLIPSAASKPEKLTGKDLAFDPINFKVIQQVLNQTEVPIWIGWGELVKKKTHILIPNELRDLLVLHKKRLVQIDRGKPRKWFPMHPAYAKINIPARELKLTPFDVKYVLKYE</sequence>
<evidence type="ECO:0000313" key="2">
    <source>
        <dbReference type="Proteomes" id="UP000031938"/>
    </source>
</evidence>
<evidence type="ECO:0000313" key="1">
    <source>
        <dbReference type="EMBL" id="KIL45508.1"/>
    </source>
</evidence>